<keyword evidence="4" id="KW-0677">Repeat</keyword>
<evidence type="ECO:0000313" key="11">
    <source>
        <dbReference type="EMBL" id="KXS09456.1"/>
    </source>
</evidence>
<evidence type="ECO:0000256" key="8">
    <source>
        <dbReference type="PROSITE-ProRule" id="PRU00339"/>
    </source>
</evidence>
<dbReference type="SUPFAM" id="SSF50891">
    <property type="entry name" value="Cyclophilin-like"/>
    <property type="match status" value="1"/>
</dbReference>
<dbReference type="EMBL" id="KQ965864">
    <property type="protein sequence ID" value="KXS09456.1"/>
    <property type="molecule type" value="Genomic_DNA"/>
</dbReference>
<reference evidence="11 12" key="1">
    <citation type="journal article" date="2015" name="Genome Biol. Evol.">
        <title>Phylogenomic analyses indicate that early fungi evolved digesting cell walls of algal ancestors of land plants.</title>
        <authorList>
            <person name="Chang Y."/>
            <person name="Wang S."/>
            <person name="Sekimoto S."/>
            <person name="Aerts A.L."/>
            <person name="Choi C."/>
            <person name="Clum A."/>
            <person name="LaButti K.M."/>
            <person name="Lindquist E.A."/>
            <person name="Yee Ngan C."/>
            <person name="Ohm R.A."/>
            <person name="Salamov A.A."/>
            <person name="Grigoriev I.V."/>
            <person name="Spatafora J.W."/>
            <person name="Berbee M.L."/>
        </authorList>
    </citation>
    <scope>NUCLEOTIDE SEQUENCE [LARGE SCALE GENOMIC DNA]</scope>
    <source>
        <strain evidence="11 12">JEL478</strain>
    </source>
</reference>
<dbReference type="Pfam" id="PF07719">
    <property type="entry name" value="TPR_2"/>
    <property type="match status" value="1"/>
</dbReference>
<gene>
    <name evidence="11" type="ORF">M427DRAFT_64129</name>
</gene>
<evidence type="ECO:0000256" key="6">
    <source>
        <dbReference type="ARBA" id="ARBA00023110"/>
    </source>
</evidence>
<dbReference type="InterPro" id="IPR029000">
    <property type="entry name" value="Cyclophilin-like_dom_sf"/>
</dbReference>
<dbReference type="PROSITE" id="PS00170">
    <property type="entry name" value="CSA_PPIASE_1"/>
    <property type="match status" value="1"/>
</dbReference>
<dbReference type="SUPFAM" id="SSF48452">
    <property type="entry name" value="TPR-like"/>
    <property type="match status" value="1"/>
</dbReference>
<dbReference type="AlphaFoldDB" id="A0A138ZY79"/>
<dbReference type="PROSITE" id="PS50072">
    <property type="entry name" value="CSA_PPIASE_2"/>
    <property type="match status" value="1"/>
</dbReference>
<evidence type="ECO:0000259" key="10">
    <source>
        <dbReference type="PROSITE" id="PS50072"/>
    </source>
</evidence>
<proteinExistence type="predicted"/>
<dbReference type="PROSITE" id="PS50005">
    <property type="entry name" value="TPR"/>
    <property type="match status" value="1"/>
</dbReference>
<keyword evidence="7" id="KW-0413">Isomerase</keyword>
<name>A0A138ZY79_GONPJ</name>
<comment type="function">
    <text evidence="2">PPIases accelerate the folding of proteins. It catalyzes the cis-trans isomerization of proline imidic peptide bonds in oligopeptides.</text>
</comment>
<evidence type="ECO:0000313" key="12">
    <source>
        <dbReference type="Proteomes" id="UP000070544"/>
    </source>
</evidence>
<dbReference type="InterPro" id="IPR011990">
    <property type="entry name" value="TPR-like_helical_dom_sf"/>
</dbReference>
<feature type="region of interest" description="Disordered" evidence="9">
    <location>
        <begin position="178"/>
        <end position="208"/>
    </location>
</feature>
<dbReference type="GO" id="GO:0005737">
    <property type="term" value="C:cytoplasm"/>
    <property type="evidence" value="ECO:0007669"/>
    <property type="project" value="TreeGrafter"/>
</dbReference>
<comment type="catalytic activity">
    <reaction evidence="1">
        <text>[protein]-peptidylproline (omega=180) = [protein]-peptidylproline (omega=0)</text>
        <dbReference type="Rhea" id="RHEA:16237"/>
        <dbReference type="Rhea" id="RHEA-COMP:10747"/>
        <dbReference type="Rhea" id="RHEA-COMP:10748"/>
        <dbReference type="ChEBI" id="CHEBI:83833"/>
        <dbReference type="ChEBI" id="CHEBI:83834"/>
        <dbReference type="EC" id="5.2.1.8"/>
    </reaction>
</comment>
<dbReference type="Pfam" id="PF00160">
    <property type="entry name" value="Pro_isomerase"/>
    <property type="match status" value="1"/>
</dbReference>
<dbReference type="EC" id="5.2.1.8" evidence="3"/>
<dbReference type="GO" id="GO:0016018">
    <property type="term" value="F:cyclosporin A binding"/>
    <property type="evidence" value="ECO:0007669"/>
    <property type="project" value="TreeGrafter"/>
</dbReference>
<keyword evidence="5 8" id="KW-0802">TPR repeat</keyword>
<feature type="repeat" description="TPR" evidence="8">
    <location>
        <begin position="312"/>
        <end position="345"/>
    </location>
</feature>
<dbReference type="OMA" id="EMEQNCN"/>
<dbReference type="SMART" id="SM00028">
    <property type="entry name" value="TPR"/>
    <property type="match status" value="3"/>
</dbReference>
<evidence type="ECO:0000256" key="9">
    <source>
        <dbReference type="SAM" id="MobiDB-lite"/>
    </source>
</evidence>
<evidence type="ECO:0000256" key="7">
    <source>
        <dbReference type="ARBA" id="ARBA00023235"/>
    </source>
</evidence>
<accession>A0A138ZY79</accession>
<dbReference type="Gene3D" id="2.40.100.10">
    <property type="entry name" value="Cyclophilin-like"/>
    <property type="match status" value="1"/>
</dbReference>
<feature type="domain" description="PPIase cyclophilin-type" evidence="10">
    <location>
        <begin position="10"/>
        <end position="174"/>
    </location>
</feature>
<evidence type="ECO:0000256" key="4">
    <source>
        <dbReference type="ARBA" id="ARBA00022737"/>
    </source>
</evidence>
<dbReference type="PANTHER" id="PTHR11071">
    <property type="entry name" value="PEPTIDYL-PROLYL CIS-TRANS ISOMERASE"/>
    <property type="match status" value="1"/>
</dbReference>
<dbReference type="InterPro" id="IPR002130">
    <property type="entry name" value="Cyclophilin-type_PPIase_dom"/>
</dbReference>
<dbReference type="InterPro" id="IPR020892">
    <property type="entry name" value="Cyclophilin-type_PPIase_CS"/>
</dbReference>
<dbReference type="GO" id="GO:0042026">
    <property type="term" value="P:protein refolding"/>
    <property type="evidence" value="ECO:0007669"/>
    <property type="project" value="UniProtKB-ARBA"/>
</dbReference>
<dbReference type="InterPro" id="IPR013105">
    <property type="entry name" value="TPR_2"/>
</dbReference>
<dbReference type="GO" id="GO:0003755">
    <property type="term" value="F:peptidyl-prolyl cis-trans isomerase activity"/>
    <property type="evidence" value="ECO:0007669"/>
    <property type="project" value="UniProtKB-KW"/>
</dbReference>
<dbReference type="PRINTS" id="PR00153">
    <property type="entry name" value="CSAPPISMRASE"/>
</dbReference>
<protein>
    <recommendedName>
        <fullName evidence="3">peptidylprolyl isomerase</fullName>
        <ecNumber evidence="3">5.2.1.8</ecNumber>
    </recommendedName>
</protein>
<keyword evidence="6" id="KW-0697">Rotamase</keyword>
<evidence type="ECO:0000256" key="1">
    <source>
        <dbReference type="ARBA" id="ARBA00000971"/>
    </source>
</evidence>
<dbReference type="Gene3D" id="1.25.40.10">
    <property type="entry name" value="Tetratricopeptide repeat domain"/>
    <property type="match status" value="1"/>
</dbReference>
<dbReference type="FunFam" id="2.40.100.10:FF:000022">
    <property type="entry name" value="Peptidyl-prolyl cis-trans isomerase CYP95"/>
    <property type="match status" value="1"/>
</dbReference>
<dbReference type="Proteomes" id="UP000070544">
    <property type="component" value="Unassembled WGS sequence"/>
</dbReference>
<organism evidence="11 12">
    <name type="scientific">Gonapodya prolifera (strain JEL478)</name>
    <name type="common">Monoblepharis prolifera</name>
    <dbReference type="NCBI Taxonomy" id="1344416"/>
    <lineage>
        <taxon>Eukaryota</taxon>
        <taxon>Fungi</taxon>
        <taxon>Fungi incertae sedis</taxon>
        <taxon>Chytridiomycota</taxon>
        <taxon>Chytridiomycota incertae sedis</taxon>
        <taxon>Monoblepharidomycetes</taxon>
        <taxon>Monoblepharidales</taxon>
        <taxon>Gonapodyaceae</taxon>
        <taxon>Gonapodya</taxon>
    </lineage>
</organism>
<dbReference type="FunFam" id="1.25.40.10:FF:000029">
    <property type="entry name" value="peptidyl-prolyl cis-trans isomerase D"/>
    <property type="match status" value="1"/>
</dbReference>
<keyword evidence="12" id="KW-1185">Reference proteome</keyword>
<sequence>MTVADRIYTYFDITIGDEPAGRIVMELYAKEVPKTVENFRALCTGEKGTSPTGAVLHYKGSSFHRVISSFMIQGGDFTRGDGTGGESIYGEKFEDEAFPFKHERPGLLSMANAGPNTNGSQFFITTVPTPHLDNKHVMFGRVVKGMGVVRKIEHAPKNSNDKPLTPCTIADCGQLPDDYDPTAASTGAAVPADGDGFEDYPEDEPSTEKNEEWAASVAGKIKAAGNDYFKKGDLGTALAKYAKALRYTDYILDNPPLDAAESHLTTLRSLKASSLLNSASCHLKQSKFRLCIETCTAVLQLEGEGVTSADRAKALFRRGSARSKLDEFEEAVKDLEEARKLEPGDKLIEREVIVAKAAQKAEKDKQKKAFAKMFA</sequence>
<dbReference type="CDD" id="cd01926">
    <property type="entry name" value="cyclophilin_ABH_like"/>
    <property type="match status" value="1"/>
</dbReference>
<feature type="compositionally biased region" description="Acidic residues" evidence="9">
    <location>
        <begin position="195"/>
        <end position="205"/>
    </location>
</feature>
<dbReference type="OrthoDB" id="407558at2759"/>
<dbReference type="PANTHER" id="PTHR11071:SF561">
    <property type="entry name" value="PEPTIDYL-PROLYL CIS-TRANS ISOMERASE D-RELATED"/>
    <property type="match status" value="1"/>
</dbReference>
<evidence type="ECO:0000256" key="5">
    <source>
        <dbReference type="ARBA" id="ARBA00022803"/>
    </source>
</evidence>
<evidence type="ECO:0000256" key="2">
    <source>
        <dbReference type="ARBA" id="ARBA00002388"/>
    </source>
</evidence>
<dbReference type="STRING" id="1344416.A0A138ZY79"/>
<dbReference type="InterPro" id="IPR019734">
    <property type="entry name" value="TPR_rpt"/>
</dbReference>
<evidence type="ECO:0000256" key="3">
    <source>
        <dbReference type="ARBA" id="ARBA00013194"/>
    </source>
</evidence>